<dbReference type="Pfam" id="PF00403">
    <property type="entry name" value="HMA"/>
    <property type="match status" value="1"/>
</dbReference>
<dbReference type="PROSITE" id="PS50846">
    <property type="entry name" value="HMA_2"/>
    <property type="match status" value="1"/>
</dbReference>
<keyword evidence="2" id="KW-0732">Signal</keyword>
<comment type="caution">
    <text evidence="4">The sequence shown here is derived from an EMBL/GenBank/DDBJ whole genome shotgun (WGS) entry which is preliminary data.</text>
</comment>
<keyword evidence="5" id="KW-1185">Reference proteome</keyword>
<dbReference type="SUPFAM" id="SSF55008">
    <property type="entry name" value="HMA, heavy metal-associated domain"/>
    <property type="match status" value="1"/>
</dbReference>
<organism evidence="4 5">
    <name type="scientific">Alienimonas chondri</name>
    <dbReference type="NCBI Taxonomy" id="2681879"/>
    <lineage>
        <taxon>Bacteria</taxon>
        <taxon>Pseudomonadati</taxon>
        <taxon>Planctomycetota</taxon>
        <taxon>Planctomycetia</taxon>
        <taxon>Planctomycetales</taxon>
        <taxon>Planctomycetaceae</taxon>
        <taxon>Alienimonas</taxon>
    </lineage>
</organism>
<dbReference type="Gene3D" id="3.30.70.100">
    <property type="match status" value="1"/>
</dbReference>
<dbReference type="CDD" id="cd00371">
    <property type="entry name" value="HMA"/>
    <property type="match status" value="1"/>
</dbReference>
<protein>
    <recommendedName>
        <fullName evidence="3">HMA domain-containing protein</fullName>
    </recommendedName>
</protein>
<evidence type="ECO:0000313" key="5">
    <source>
        <dbReference type="Proteomes" id="UP000609651"/>
    </source>
</evidence>
<dbReference type="Proteomes" id="UP000609651">
    <property type="component" value="Unassembled WGS sequence"/>
</dbReference>
<evidence type="ECO:0000256" key="2">
    <source>
        <dbReference type="SAM" id="SignalP"/>
    </source>
</evidence>
<feature type="domain" description="HMA" evidence="3">
    <location>
        <begin position="41"/>
        <end position="108"/>
    </location>
</feature>
<dbReference type="EMBL" id="WTPX01000015">
    <property type="protein sequence ID" value="NNJ24729.1"/>
    <property type="molecule type" value="Genomic_DNA"/>
</dbReference>
<feature type="region of interest" description="Disordered" evidence="1">
    <location>
        <begin position="102"/>
        <end position="123"/>
    </location>
</feature>
<feature type="signal peptide" evidence="2">
    <location>
        <begin position="1"/>
        <end position="26"/>
    </location>
</feature>
<accession>A0ABX1V9F4</accession>
<sequence>MRFARIMTLGAALRGFALLTAVALVAGPAVGVTEAADKPASEATTMLVGEMCGGCVKRIEATLTPMDGIAKVSCDIPGKSVTVWPRSSTKLSPKALWEAMGSIGKTPKRLSGPSGTFTEKPKS</sequence>
<feature type="chain" id="PRO_5045106978" description="HMA domain-containing protein" evidence="2">
    <location>
        <begin position="27"/>
        <end position="123"/>
    </location>
</feature>
<reference evidence="4 5" key="1">
    <citation type="journal article" date="2020" name="Syst. Appl. Microbiol.">
        <title>Alienimonas chondri sp. nov., a novel planctomycete isolated from the biofilm of the red alga Chondrus crispus.</title>
        <authorList>
            <person name="Vitorino I."/>
            <person name="Albuquerque L."/>
            <person name="Wiegand S."/>
            <person name="Kallscheuer N."/>
            <person name="da Costa M.S."/>
            <person name="Lobo-da-Cunha A."/>
            <person name="Jogler C."/>
            <person name="Lage O.M."/>
        </authorList>
    </citation>
    <scope>NUCLEOTIDE SEQUENCE [LARGE SCALE GENOMIC DNA]</scope>
    <source>
        <strain evidence="4 5">LzC2</strain>
    </source>
</reference>
<dbReference type="InterPro" id="IPR036163">
    <property type="entry name" value="HMA_dom_sf"/>
</dbReference>
<evidence type="ECO:0000256" key="1">
    <source>
        <dbReference type="SAM" id="MobiDB-lite"/>
    </source>
</evidence>
<gene>
    <name evidence="4" type="ORF">LzC2_07890</name>
</gene>
<dbReference type="RefSeq" id="WP_206678548.1">
    <property type="nucleotide sequence ID" value="NZ_WTPX01000015.1"/>
</dbReference>
<evidence type="ECO:0000259" key="3">
    <source>
        <dbReference type="PROSITE" id="PS50846"/>
    </source>
</evidence>
<evidence type="ECO:0000313" key="4">
    <source>
        <dbReference type="EMBL" id="NNJ24729.1"/>
    </source>
</evidence>
<proteinExistence type="predicted"/>
<name>A0ABX1V9F4_9PLAN</name>
<dbReference type="InterPro" id="IPR006121">
    <property type="entry name" value="HMA_dom"/>
</dbReference>